<accession>A0AA35WMK1</accession>
<feature type="region of interest" description="Disordered" evidence="3">
    <location>
        <begin position="793"/>
        <end position="822"/>
    </location>
</feature>
<dbReference type="SUPFAM" id="SSF48371">
    <property type="entry name" value="ARM repeat"/>
    <property type="match status" value="1"/>
</dbReference>
<dbReference type="InterPro" id="IPR011989">
    <property type="entry name" value="ARM-like"/>
</dbReference>
<evidence type="ECO:0000256" key="1">
    <source>
        <dbReference type="ARBA" id="ARBA00004123"/>
    </source>
</evidence>
<evidence type="ECO:0000313" key="7">
    <source>
        <dbReference type="Proteomes" id="UP001174909"/>
    </source>
</evidence>
<dbReference type="AlphaFoldDB" id="A0AA35WMK1"/>
<evidence type="ECO:0000259" key="4">
    <source>
        <dbReference type="Pfam" id="PF24493"/>
    </source>
</evidence>
<evidence type="ECO:0000256" key="3">
    <source>
        <dbReference type="SAM" id="MobiDB-lite"/>
    </source>
</evidence>
<dbReference type="Proteomes" id="UP001174909">
    <property type="component" value="Unassembled WGS sequence"/>
</dbReference>
<comment type="caution">
    <text evidence="6">The sequence shown here is derived from an EMBL/GenBank/DDBJ whole genome shotgun (WGS) entry which is preliminary data.</text>
</comment>
<dbReference type="EMBL" id="CASHTH010001755">
    <property type="protein sequence ID" value="CAI8019467.1"/>
    <property type="molecule type" value="Genomic_DNA"/>
</dbReference>
<evidence type="ECO:0000259" key="5">
    <source>
        <dbReference type="Pfam" id="PF25458"/>
    </source>
</evidence>
<keyword evidence="2" id="KW-0539">Nucleus</keyword>
<dbReference type="PANTHER" id="PTHR20938">
    <property type="entry name" value="INTEGRATOR COMPLEX SUBUNIT 4"/>
    <property type="match status" value="1"/>
</dbReference>
<feature type="compositionally biased region" description="Basic and acidic residues" evidence="3">
    <location>
        <begin position="185"/>
        <end position="197"/>
    </location>
</feature>
<gene>
    <name evidence="6" type="ORF">GBAR_LOCUS11706</name>
</gene>
<proteinExistence type="predicted"/>
<organism evidence="6 7">
    <name type="scientific">Geodia barretti</name>
    <name type="common">Barrett's horny sponge</name>
    <dbReference type="NCBI Taxonomy" id="519541"/>
    <lineage>
        <taxon>Eukaryota</taxon>
        <taxon>Metazoa</taxon>
        <taxon>Porifera</taxon>
        <taxon>Demospongiae</taxon>
        <taxon>Heteroscleromorpha</taxon>
        <taxon>Tetractinellida</taxon>
        <taxon>Astrophorina</taxon>
        <taxon>Geodiidae</taxon>
        <taxon>Geodia</taxon>
    </lineage>
</organism>
<feature type="domain" description="INTS4 8 helical bundle" evidence="4">
    <location>
        <begin position="468"/>
        <end position="670"/>
    </location>
</feature>
<sequence>MDPSLIPNALKLAHKEVYSVHHAVRVECLNLIGQLSHVTSDSEISLVTLEEYCADPDPRVRAVSLQGLLEKQRSGVVLGKSVYQQACDSLLDDDEAVRTVAVKLISAIVHETPETTVSLPPKPHTPAREARMCDDAFARVCDLVNDVSMPVRALAAGLLGDFHSVNPQLLEQTLDKKLMSHLKGVKSDHERQKEKHAAGGGASGFDSGRTWGSSVPKLDMDVEDRSLMSAGACGAFVHGLEDEYLEVRSAAVTSMCQLGTNSLSFAAQCVDFLVDMFNDEIQTVRLSAINSLRQVSATVQLRGDQMETVLGVLEETSAEIREAMHSLLSTCQITTVPGLRTTVHNLLDNLKKYSSDRESIWRCLQKLGDHHSHLVSCLVPELLNSHPFLMGKEPDVDDPAYVCILILVLNAAALCPTIPPLLPSHVFRHYTYLRDALPHLIPHIAVGVPSNSVSKLGLHTDHAVAHGFMQQVFCRAQATRPPSSPSLPSPCSLAHRHQVLATCVSDLVRVGNLDDQLSDRANCAATFLQCQLLGEEISQALSEDLLLLPSDGRLGPAHSEKSIRELTILSYRLETLCRGLGAELVGRVKIARLAANAMQLLLAVQLDVDTEKSKEFMDMKLKFQQRLNALTRCFAGGNLALPQVVKPLDDIDYVTIATDSLVESLQPLIAAPLYPSLCPSDLVAVRMARATIHEPQNFSQDEHTRFVYSLALSIPVQATLYNVARPTDVAVQLRFPDGRRLFFTPKPSDIRSLGLHEDRLDTSVVTSHGLWTDPCQVELCVGMRVHTDVPETTRISHTPANKHTVSSIPRSNSNGVGSHSEDSMDPGHCFLAISDVVKINIFPQETASRSFNVFGGP</sequence>
<protein>
    <submittedName>
        <fullName evidence="6">Integrator complex subunit 4</fullName>
    </submittedName>
</protein>
<evidence type="ECO:0000256" key="2">
    <source>
        <dbReference type="ARBA" id="ARBA00023242"/>
    </source>
</evidence>
<dbReference type="InterPro" id="IPR056235">
    <property type="entry name" value="INTS4_8HBD"/>
</dbReference>
<keyword evidence="7" id="KW-1185">Reference proteome</keyword>
<dbReference type="GO" id="GO:0016180">
    <property type="term" value="P:snRNA processing"/>
    <property type="evidence" value="ECO:0007669"/>
    <property type="project" value="TreeGrafter"/>
</dbReference>
<dbReference type="Gene3D" id="1.25.10.10">
    <property type="entry name" value="Leucine-rich Repeat Variant"/>
    <property type="match status" value="2"/>
</dbReference>
<name>A0AA35WMK1_GEOBA</name>
<dbReference type="PANTHER" id="PTHR20938:SF0">
    <property type="entry name" value="INTEGRATOR COMPLEX SUBUNIT 4"/>
    <property type="match status" value="1"/>
</dbReference>
<feature type="region of interest" description="Disordered" evidence="3">
    <location>
        <begin position="185"/>
        <end position="210"/>
    </location>
</feature>
<dbReference type="Pfam" id="PF25458">
    <property type="entry name" value="INTS4_C"/>
    <property type="match status" value="1"/>
</dbReference>
<feature type="compositionally biased region" description="Polar residues" evidence="3">
    <location>
        <begin position="793"/>
        <end position="817"/>
    </location>
</feature>
<dbReference type="Pfam" id="PF24493">
    <property type="entry name" value="INTS4_8HBD"/>
    <property type="match status" value="1"/>
</dbReference>
<reference evidence="6" key="1">
    <citation type="submission" date="2023-03" db="EMBL/GenBank/DDBJ databases">
        <authorList>
            <person name="Steffen K."/>
            <person name="Cardenas P."/>
        </authorList>
    </citation>
    <scope>NUCLEOTIDE SEQUENCE</scope>
</reference>
<evidence type="ECO:0000313" key="6">
    <source>
        <dbReference type="EMBL" id="CAI8019467.1"/>
    </source>
</evidence>
<dbReference type="InterPro" id="IPR016024">
    <property type="entry name" value="ARM-type_fold"/>
</dbReference>
<feature type="domain" description="Integrator complex subunit 4/Protein SIEL C-terminal Ig-like" evidence="5">
    <location>
        <begin position="691"/>
        <end position="845"/>
    </location>
</feature>
<comment type="subcellular location">
    <subcellularLocation>
        <location evidence="1">Nucleus</location>
    </subcellularLocation>
</comment>
<dbReference type="InterPro" id="IPR057412">
    <property type="entry name" value="INTS4_C"/>
</dbReference>
<dbReference type="GO" id="GO:0032039">
    <property type="term" value="C:integrator complex"/>
    <property type="evidence" value="ECO:0007669"/>
    <property type="project" value="TreeGrafter"/>
</dbReference>